<dbReference type="PANTHER" id="PTHR41523">
    <property type="entry name" value="TWO-COMPONENT SYSTEM SENSOR PROTEIN"/>
    <property type="match status" value="1"/>
</dbReference>
<keyword evidence="9" id="KW-0812">Transmembrane</keyword>
<proteinExistence type="predicted"/>
<keyword evidence="9" id="KW-1133">Transmembrane helix</keyword>
<gene>
    <name evidence="11" type="ORF">CW751_12530</name>
</gene>
<organism evidence="11 12">
    <name type="scientific">Brumimicrobium salinarum</name>
    <dbReference type="NCBI Taxonomy" id="2058658"/>
    <lineage>
        <taxon>Bacteria</taxon>
        <taxon>Pseudomonadati</taxon>
        <taxon>Bacteroidota</taxon>
        <taxon>Flavobacteriia</taxon>
        <taxon>Flavobacteriales</taxon>
        <taxon>Crocinitomicaceae</taxon>
        <taxon>Brumimicrobium</taxon>
    </lineage>
</organism>
<dbReference type="Gene3D" id="3.30.565.10">
    <property type="entry name" value="Histidine kinase-like ATPase, C-terminal domain"/>
    <property type="match status" value="1"/>
</dbReference>
<keyword evidence="7" id="KW-0067">ATP-binding</keyword>
<dbReference type="GO" id="GO:0005524">
    <property type="term" value="F:ATP binding"/>
    <property type="evidence" value="ECO:0007669"/>
    <property type="project" value="UniProtKB-KW"/>
</dbReference>
<dbReference type="OrthoDB" id="9767435at2"/>
<dbReference type="PROSITE" id="PS50109">
    <property type="entry name" value="HIS_KIN"/>
    <property type="match status" value="1"/>
</dbReference>
<dbReference type="Proteomes" id="UP000236654">
    <property type="component" value="Unassembled WGS sequence"/>
</dbReference>
<feature type="coiled-coil region" evidence="8">
    <location>
        <begin position="179"/>
        <end position="206"/>
    </location>
</feature>
<comment type="caution">
    <text evidence="11">The sequence shown here is derived from an EMBL/GenBank/DDBJ whole genome shotgun (WGS) entry which is preliminary data.</text>
</comment>
<keyword evidence="8" id="KW-0175">Coiled coil</keyword>
<evidence type="ECO:0000256" key="3">
    <source>
        <dbReference type="ARBA" id="ARBA00022553"/>
    </source>
</evidence>
<dbReference type="RefSeq" id="WP_101335373.1">
    <property type="nucleotide sequence ID" value="NZ_PJNI01000016.1"/>
</dbReference>
<evidence type="ECO:0000256" key="4">
    <source>
        <dbReference type="ARBA" id="ARBA00022679"/>
    </source>
</evidence>
<evidence type="ECO:0000256" key="6">
    <source>
        <dbReference type="ARBA" id="ARBA00022777"/>
    </source>
</evidence>
<feature type="transmembrane region" description="Helical" evidence="9">
    <location>
        <begin position="142"/>
        <end position="165"/>
    </location>
</feature>
<dbReference type="Gene3D" id="3.30.450.20">
    <property type="entry name" value="PAS domain"/>
    <property type="match status" value="1"/>
</dbReference>
<keyword evidence="6" id="KW-0418">Kinase</keyword>
<dbReference type="Pfam" id="PF07568">
    <property type="entry name" value="HisKA_2"/>
    <property type="match status" value="1"/>
</dbReference>
<dbReference type="GO" id="GO:0004673">
    <property type="term" value="F:protein histidine kinase activity"/>
    <property type="evidence" value="ECO:0007669"/>
    <property type="project" value="UniProtKB-EC"/>
</dbReference>
<evidence type="ECO:0000256" key="7">
    <source>
        <dbReference type="ARBA" id="ARBA00022840"/>
    </source>
</evidence>
<feature type="transmembrane region" description="Helical" evidence="9">
    <location>
        <begin position="12"/>
        <end position="32"/>
    </location>
</feature>
<keyword evidence="12" id="KW-1185">Reference proteome</keyword>
<dbReference type="InterPro" id="IPR036890">
    <property type="entry name" value="HATPase_C_sf"/>
</dbReference>
<protein>
    <recommendedName>
        <fullName evidence="2">histidine kinase</fullName>
        <ecNumber evidence="2">2.7.13.3</ecNumber>
    </recommendedName>
</protein>
<keyword evidence="4" id="KW-0808">Transferase</keyword>
<comment type="catalytic activity">
    <reaction evidence="1">
        <text>ATP + protein L-histidine = ADP + protein N-phospho-L-histidine.</text>
        <dbReference type="EC" id="2.7.13.3"/>
    </reaction>
</comment>
<dbReference type="InterPro" id="IPR005467">
    <property type="entry name" value="His_kinase_dom"/>
</dbReference>
<accession>A0A2I0QZY1</accession>
<feature type="transmembrane region" description="Helical" evidence="9">
    <location>
        <begin position="93"/>
        <end position="112"/>
    </location>
</feature>
<dbReference type="SMART" id="SM00387">
    <property type="entry name" value="HATPase_c"/>
    <property type="match status" value="1"/>
</dbReference>
<evidence type="ECO:0000256" key="1">
    <source>
        <dbReference type="ARBA" id="ARBA00000085"/>
    </source>
</evidence>
<evidence type="ECO:0000259" key="10">
    <source>
        <dbReference type="PROSITE" id="PS50109"/>
    </source>
</evidence>
<keyword evidence="5" id="KW-0547">Nucleotide-binding</keyword>
<reference evidence="11 12" key="1">
    <citation type="submission" date="2017-12" db="EMBL/GenBank/DDBJ databases">
        <title>The draft genome sequence of Brumimicrobium saltpan LHR20.</title>
        <authorList>
            <person name="Do Z.-J."/>
            <person name="Luo H.-R."/>
        </authorList>
    </citation>
    <scope>NUCLEOTIDE SEQUENCE [LARGE SCALE GENOMIC DNA]</scope>
    <source>
        <strain evidence="11 12">LHR20</strain>
    </source>
</reference>
<feature type="transmembrane region" description="Helical" evidence="9">
    <location>
        <begin position="64"/>
        <end position="87"/>
    </location>
</feature>
<evidence type="ECO:0000256" key="8">
    <source>
        <dbReference type="SAM" id="Coils"/>
    </source>
</evidence>
<dbReference type="SUPFAM" id="SSF55874">
    <property type="entry name" value="ATPase domain of HSP90 chaperone/DNA topoisomerase II/histidine kinase"/>
    <property type="match status" value="1"/>
</dbReference>
<feature type="transmembrane region" description="Helical" evidence="9">
    <location>
        <begin position="38"/>
        <end position="57"/>
    </location>
</feature>
<sequence length="400" mass="45777">MNDIIDKRAKEHLVYVCLMAIPLWLIWIIFDYLFAPEYFYVFLPLRIGGALISYLMLKLTQREALPLYVLHVCKLFYYCFIITFMIIKVDNNALHIYFIGYAMVLMFMYIILILRPLELFLYTLISLLSFGLIVLLSPFDFFFILANGGFVYLTVLAVMASVGILRFKGVMRDAVIAEKIKETKKIEQLNTTLEQSLKEKDTLLKEIHHRVKNNMQIISSILRLQRNYVSDAATIQVLNESVNRIKSMSKIHETLYQSKNFSSIDFSDYLLELTREIITTYQSDETLEINIVHNLDSVSLDLQKAIPCGLIVNELVSNSVSYAFSNMNNGILYLNFTQNNGECTLEIGDNGCGLPKGFDVETSSSLGLQLVHGLVEQLDGSIEIKQNVGVFFSIHFPLNK</sequence>
<dbReference type="Pfam" id="PF02518">
    <property type="entry name" value="HATPase_c"/>
    <property type="match status" value="1"/>
</dbReference>
<name>A0A2I0QZY1_9FLAO</name>
<dbReference type="EMBL" id="PJNI01000016">
    <property type="protein sequence ID" value="PKR79904.1"/>
    <property type="molecule type" value="Genomic_DNA"/>
</dbReference>
<dbReference type="PANTHER" id="PTHR41523:SF8">
    <property type="entry name" value="ETHYLENE RESPONSE SENSOR PROTEIN"/>
    <property type="match status" value="1"/>
</dbReference>
<dbReference type="InterPro" id="IPR011495">
    <property type="entry name" value="Sig_transdc_His_kin_sub2_dim/P"/>
</dbReference>
<evidence type="ECO:0000256" key="5">
    <source>
        <dbReference type="ARBA" id="ARBA00022741"/>
    </source>
</evidence>
<feature type="transmembrane region" description="Helical" evidence="9">
    <location>
        <begin position="119"/>
        <end position="136"/>
    </location>
</feature>
<dbReference type="InterPro" id="IPR003594">
    <property type="entry name" value="HATPase_dom"/>
</dbReference>
<evidence type="ECO:0000256" key="9">
    <source>
        <dbReference type="SAM" id="Phobius"/>
    </source>
</evidence>
<dbReference type="AlphaFoldDB" id="A0A2I0QZY1"/>
<evidence type="ECO:0000313" key="12">
    <source>
        <dbReference type="Proteomes" id="UP000236654"/>
    </source>
</evidence>
<keyword evidence="9" id="KW-0472">Membrane</keyword>
<evidence type="ECO:0000256" key="2">
    <source>
        <dbReference type="ARBA" id="ARBA00012438"/>
    </source>
</evidence>
<dbReference type="EC" id="2.7.13.3" evidence="2"/>
<feature type="domain" description="Histidine kinase" evidence="10">
    <location>
        <begin position="206"/>
        <end position="400"/>
    </location>
</feature>
<evidence type="ECO:0000313" key="11">
    <source>
        <dbReference type="EMBL" id="PKR79904.1"/>
    </source>
</evidence>
<keyword evidence="3" id="KW-0597">Phosphoprotein</keyword>